<evidence type="ECO:0000313" key="8">
    <source>
        <dbReference type="Proteomes" id="UP001146351"/>
    </source>
</evidence>
<evidence type="ECO:0000256" key="6">
    <source>
        <dbReference type="SAM" id="MobiDB-lite"/>
    </source>
</evidence>
<dbReference type="InterPro" id="IPR001138">
    <property type="entry name" value="Zn2Cys6_DnaBD"/>
</dbReference>
<comment type="caution">
    <text evidence="7">The sequence shown here is derived from an EMBL/GenBank/DDBJ whole genome shotgun (WGS) entry which is preliminary data.</text>
</comment>
<keyword evidence="5" id="KW-0539">Nucleus</keyword>
<keyword evidence="2" id="KW-0805">Transcription regulation</keyword>
<evidence type="ECO:0000256" key="4">
    <source>
        <dbReference type="ARBA" id="ARBA00023163"/>
    </source>
</evidence>
<dbReference type="PANTHER" id="PTHR31845:SF17">
    <property type="entry name" value="ZN(II)2CYS6 TRANSCRIPTION FACTOR (EUROFUNG)"/>
    <property type="match status" value="1"/>
</dbReference>
<keyword evidence="4" id="KW-0804">Transcription</keyword>
<evidence type="ECO:0000313" key="7">
    <source>
        <dbReference type="EMBL" id="KAJ5161957.1"/>
    </source>
</evidence>
<dbReference type="EMBL" id="JAPQKO010000005">
    <property type="protein sequence ID" value="KAJ5161957.1"/>
    <property type="molecule type" value="Genomic_DNA"/>
</dbReference>
<reference evidence="7" key="1">
    <citation type="submission" date="2022-11" db="EMBL/GenBank/DDBJ databases">
        <authorList>
            <person name="Petersen C."/>
        </authorList>
    </citation>
    <scope>NUCLEOTIDE SEQUENCE</scope>
    <source>
        <strain evidence="7">IBT 21917</strain>
    </source>
</reference>
<evidence type="ECO:0000256" key="3">
    <source>
        <dbReference type="ARBA" id="ARBA00023125"/>
    </source>
</evidence>
<accession>A0A9W9LKR3</accession>
<sequence>MVKRKLACADEAPEVVPNSTPHDLASTREQGALDILPGITRKLTACGARRKQKIKCDMTNGPPFTRCRRRGLSCISNKSLQSLVEEVKHTELLQSDVRAIHESLEAICQHLGLPQPKPLVSKSESLRKEEKSDQNEDLEQDQERLDGCEISPPDTPSAVQAPIDTFLDIAKLGSPESSANTPPSTTRPRSHPVQDLISKHVISESVAQALLDRYLVCLDPYLYGICGAYRSLQQTTYVARVICSHMHGLCIAGS</sequence>
<reference evidence="7" key="2">
    <citation type="journal article" date="2023" name="IMA Fungus">
        <title>Comparative genomic study of the Penicillium genus elucidates a diverse pangenome and 15 lateral gene transfer events.</title>
        <authorList>
            <person name="Petersen C."/>
            <person name="Sorensen T."/>
            <person name="Nielsen M.R."/>
            <person name="Sondergaard T.E."/>
            <person name="Sorensen J.L."/>
            <person name="Fitzpatrick D.A."/>
            <person name="Frisvad J.C."/>
            <person name="Nielsen K.L."/>
        </authorList>
    </citation>
    <scope>NUCLEOTIDE SEQUENCE</scope>
    <source>
        <strain evidence="7">IBT 21917</strain>
    </source>
</reference>
<name>A0A9W9LKR3_9EURO</name>
<keyword evidence="8" id="KW-1185">Reference proteome</keyword>
<proteinExistence type="predicted"/>
<dbReference type="Gene3D" id="4.10.240.10">
    <property type="entry name" value="Zn(2)-C6 fungal-type DNA-binding domain"/>
    <property type="match status" value="1"/>
</dbReference>
<dbReference type="GO" id="GO:0000976">
    <property type="term" value="F:transcription cis-regulatory region binding"/>
    <property type="evidence" value="ECO:0007669"/>
    <property type="project" value="TreeGrafter"/>
</dbReference>
<protein>
    <recommendedName>
        <fullName evidence="9">Zn(2)-C6 fungal-type domain-containing protein</fullName>
    </recommendedName>
</protein>
<evidence type="ECO:0000256" key="2">
    <source>
        <dbReference type="ARBA" id="ARBA00023015"/>
    </source>
</evidence>
<feature type="compositionally biased region" description="Basic and acidic residues" evidence="6">
    <location>
        <begin position="124"/>
        <end position="134"/>
    </location>
</feature>
<feature type="region of interest" description="Disordered" evidence="6">
    <location>
        <begin position="173"/>
        <end position="192"/>
    </location>
</feature>
<evidence type="ECO:0000256" key="5">
    <source>
        <dbReference type="ARBA" id="ARBA00023242"/>
    </source>
</evidence>
<dbReference type="Proteomes" id="UP001146351">
    <property type="component" value="Unassembled WGS sequence"/>
</dbReference>
<keyword evidence="3" id="KW-0238">DNA-binding</keyword>
<comment type="subcellular location">
    <subcellularLocation>
        <location evidence="1">Nucleus</location>
    </subcellularLocation>
</comment>
<evidence type="ECO:0008006" key="9">
    <source>
        <dbReference type="Google" id="ProtNLM"/>
    </source>
</evidence>
<dbReference type="GO" id="GO:0005634">
    <property type="term" value="C:nucleus"/>
    <property type="evidence" value="ECO:0007669"/>
    <property type="project" value="UniProtKB-SubCell"/>
</dbReference>
<dbReference type="InterPro" id="IPR051089">
    <property type="entry name" value="prtT"/>
</dbReference>
<dbReference type="CDD" id="cd00067">
    <property type="entry name" value="GAL4"/>
    <property type="match status" value="1"/>
</dbReference>
<dbReference type="PANTHER" id="PTHR31845">
    <property type="entry name" value="FINGER DOMAIN PROTEIN, PUTATIVE-RELATED"/>
    <property type="match status" value="1"/>
</dbReference>
<dbReference type="AlphaFoldDB" id="A0A9W9LKR3"/>
<dbReference type="GO" id="GO:0008270">
    <property type="term" value="F:zinc ion binding"/>
    <property type="evidence" value="ECO:0007669"/>
    <property type="project" value="InterPro"/>
</dbReference>
<feature type="region of interest" description="Disordered" evidence="6">
    <location>
        <begin position="115"/>
        <end position="158"/>
    </location>
</feature>
<evidence type="ECO:0000256" key="1">
    <source>
        <dbReference type="ARBA" id="ARBA00004123"/>
    </source>
</evidence>
<dbReference type="InterPro" id="IPR036864">
    <property type="entry name" value="Zn2-C6_fun-type_DNA-bd_sf"/>
</dbReference>
<dbReference type="OrthoDB" id="1925334at2759"/>
<dbReference type="GO" id="GO:0000981">
    <property type="term" value="F:DNA-binding transcription factor activity, RNA polymerase II-specific"/>
    <property type="evidence" value="ECO:0007669"/>
    <property type="project" value="InterPro"/>
</dbReference>
<gene>
    <name evidence="7" type="ORF">N7492_007349</name>
</gene>
<organism evidence="7 8">
    <name type="scientific">Penicillium capsulatum</name>
    <dbReference type="NCBI Taxonomy" id="69766"/>
    <lineage>
        <taxon>Eukaryota</taxon>
        <taxon>Fungi</taxon>
        <taxon>Dikarya</taxon>
        <taxon>Ascomycota</taxon>
        <taxon>Pezizomycotina</taxon>
        <taxon>Eurotiomycetes</taxon>
        <taxon>Eurotiomycetidae</taxon>
        <taxon>Eurotiales</taxon>
        <taxon>Aspergillaceae</taxon>
        <taxon>Penicillium</taxon>
    </lineage>
</organism>